<feature type="binding site" evidence="7">
    <location>
        <position position="41"/>
    </location>
    <ligand>
        <name>Fe cation</name>
        <dbReference type="ChEBI" id="CHEBI:24875"/>
    </ligand>
</feature>
<dbReference type="GO" id="GO:0009055">
    <property type="term" value="F:electron transfer activity"/>
    <property type="evidence" value="ECO:0007669"/>
    <property type="project" value="InterPro"/>
</dbReference>
<dbReference type="Proteomes" id="UP000018439">
    <property type="component" value="Chromosome"/>
</dbReference>
<dbReference type="InterPro" id="IPR018527">
    <property type="entry name" value="Rubredoxin_Fe_BS"/>
</dbReference>
<dbReference type="GO" id="GO:0043448">
    <property type="term" value="P:alkane catabolic process"/>
    <property type="evidence" value="ECO:0007669"/>
    <property type="project" value="TreeGrafter"/>
</dbReference>
<keyword evidence="2 6" id="KW-0813">Transport</keyword>
<evidence type="ECO:0000256" key="5">
    <source>
        <dbReference type="ARBA" id="ARBA00023004"/>
    </source>
</evidence>
<dbReference type="GO" id="GO:0005506">
    <property type="term" value="F:iron ion binding"/>
    <property type="evidence" value="ECO:0007669"/>
    <property type="project" value="InterPro"/>
</dbReference>
<keyword evidence="5 6" id="KW-0408">Iron</keyword>
<feature type="binding site" evidence="7">
    <location>
        <position position="11"/>
    </location>
    <ligand>
        <name>Fe cation</name>
        <dbReference type="ChEBI" id="CHEBI:24875"/>
    </ligand>
</feature>
<proteinExistence type="inferred from homology"/>
<accession>F3ZQN9</accession>
<dbReference type="eggNOG" id="COG1773">
    <property type="taxonomic scope" value="Bacteria"/>
</dbReference>
<keyword evidence="3 6" id="KW-0479">Metal-binding</keyword>
<keyword evidence="4 6" id="KW-0249">Electron transport</keyword>
<sequence length="64" mass="7553">MKSKKYVCIMCEYVYDPNRGDPWSDIPPGTEFEDLPDDWVCPKCGEGKSAFEEYKWNHIDFDNL</sequence>
<dbReference type="AlphaFoldDB" id="F3ZQN9"/>
<keyword evidence="10" id="KW-1185">Reference proteome</keyword>
<dbReference type="PROSITE" id="PS00202">
    <property type="entry name" value="RUBREDOXIN"/>
    <property type="match status" value="1"/>
</dbReference>
<evidence type="ECO:0000259" key="8">
    <source>
        <dbReference type="PROSITE" id="PS50903"/>
    </source>
</evidence>
<evidence type="ECO:0000256" key="4">
    <source>
        <dbReference type="ARBA" id="ARBA00022982"/>
    </source>
</evidence>
<dbReference type="SUPFAM" id="SSF57802">
    <property type="entry name" value="Rubredoxin-like"/>
    <property type="match status" value="1"/>
</dbReference>
<dbReference type="InterPro" id="IPR024935">
    <property type="entry name" value="Rubredoxin_dom"/>
</dbReference>
<comment type="similarity">
    <text evidence="1 6">Belongs to the rubredoxin family.</text>
</comment>
<dbReference type="PANTHER" id="PTHR47627">
    <property type="entry name" value="RUBREDOXIN"/>
    <property type="match status" value="1"/>
</dbReference>
<dbReference type="PIRSF" id="PIRSF000071">
    <property type="entry name" value="Rubredoxin"/>
    <property type="match status" value="1"/>
</dbReference>
<evidence type="ECO:0000256" key="1">
    <source>
        <dbReference type="ARBA" id="ARBA00005337"/>
    </source>
</evidence>
<dbReference type="PRINTS" id="PR00163">
    <property type="entry name" value="RUBREDOXIN"/>
</dbReference>
<protein>
    <recommendedName>
        <fullName evidence="6">Rubredoxin</fullName>
    </recommendedName>
</protein>
<dbReference type="InterPro" id="IPR050526">
    <property type="entry name" value="Rubredoxin_ET"/>
</dbReference>
<feature type="binding site" evidence="7">
    <location>
        <position position="44"/>
    </location>
    <ligand>
        <name>Fe cation</name>
        <dbReference type="ChEBI" id="CHEBI:24875"/>
    </ligand>
</feature>
<name>F3ZQN9_9BACE</name>
<dbReference type="PROSITE" id="PS50903">
    <property type="entry name" value="RUBREDOXIN_LIKE"/>
    <property type="match status" value="1"/>
</dbReference>
<dbReference type="InterPro" id="IPR024934">
    <property type="entry name" value="Rubredoxin-like_dom"/>
</dbReference>
<dbReference type="PANTHER" id="PTHR47627:SF1">
    <property type="entry name" value="RUBREDOXIN-1-RELATED"/>
    <property type="match status" value="1"/>
</dbReference>
<evidence type="ECO:0000313" key="10">
    <source>
        <dbReference type="Proteomes" id="UP000018439"/>
    </source>
</evidence>
<dbReference type="InterPro" id="IPR024922">
    <property type="entry name" value="Rubredoxin"/>
</dbReference>
<organism evidence="9 10">
    <name type="scientific">Bacteroides coprosuis DSM 18011</name>
    <dbReference type="NCBI Taxonomy" id="679937"/>
    <lineage>
        <taxon>Bacteria</taxon>
        <taxon>Pseudomonadati</taxon>
        <taxon>Bacteroidota</taxon>
        <taxon>Bacteroidia</taxon>
        <taxon>Bacteroidales</taxon>
        <taxon>Bacteroidaceae</taxon>
        <taxon>Bacteroides</taxon>
    </lineage>
</organism>
<dbReference type="OrthoDB" id="9794638at2"/>
<dbReference type="FunFam" id="2.20.28.10:FF:000001">
    <property type="entry name" value="Rubredoxin"/>
    <property type="match status" value="1"/>
</dbReference>
<dbReference type="CDD" id="cd00730">
    <property type="entry name" value="rubredoxin"/>
    <property type="match status" value="1"/>
</dbReference>
<dbReference type="Gene3D" id="2.20.28.10">
    <property type="match status" value="1"/>
</dbReference>
<dbReference type="STRING" id="679937.Bcop_1642"/>
<reference evidence="9 10" key="1">
    <citation type="journal article" date="2011" name="Stand. Genomic Sci.">
        <title>Non-contiguous finished genome sequence of Bacteroides coprosuis type strain (PC139).</title>
        <authorList>
            <person name="Land M."/>
            <person name="Held B."/>
            <person name="Gronow S."/>
            <person name="Abt B."/>
            <person name="Lucas S."/>
            <person name="Del Rio T.G."/>
            <person name="Nolan M."/>
            <person name="Tice H."/>
            <person name="Cheng J.F."/>
            <person name="Pitluck S."/>
            <person name="Liolios K."/>
            <person name="Pagani I."/>
            <person name="Ivanova N."/>
            <person name="Mavromatis K."/>
            <person name="Mikhailova N."/>
            <person name="Pati A."/>
            <person name="Tapia R."/>
            <person name="Han C."/>
            <person name="Goodwin L."/>
            <person name="Chen A."/>
            <person name="Palaniappan K."/>
            <person name="Hauser L."/>
            <person name="Brambilla E.M."/>
            <person name="Rohde M."/>
            <person name="Goker M."/>
            <person name="Detter J.C."/>
            <person name="Woyke T."/>
            <person name="Bristow J."/>
            <person name="Eisen J.A."/>
            <person name="Markowitz V."/>
            <person name="Hugenholtz P."/>
            <person name="Kyrpides N.C."/>
            <person name="Klenk H.P."/>
            <person name="Lapidus A."/>
        </authorList>
    </citation>
    <scope>NUCLEOTIDE SEQUENCE</scope>
    <source>
        <strain evidence="9 10">DSM 18011</strain>
    </source>
</reference>
<evidence type="ECO:0000256" key="2">
    <source>
        <dbReference type="ARBA" id="ARBA00022448"/>
    </source>
</evidence>
<evidence type="ECO:0000256" key="7">
    <source>
        <dbReference type="PIRSR" id="PIRSR000071-1"/>
    </source>
</evidence>
<dbReference type="EMBL" id="CM001167">
    <property type="protein sequence ID" value="EGJ71834.1"/>
    <property type="molecule type" value="Genomic_DNA"/>
</dbReference>
<evidence type="ECO:0000256" key="3">
    <source>
        <dbReference type="ARBA" id="ARBA00022723"/>
    </source>
</evidence>
<feature type="domain" description="Rubredoxin-like" evidence="8">
    <location>
        <begin position="3"/>
        <end position="54"/>
    </location>
</feature>
<evidence type="ECO:0000313" key="9">
    <source>
        <dbReference type="EMBL" id="EGJ71834.1"/>
    </source>
</evidence>
<comment type="cofactor">
    <cofactor evidence="6 7">
        <name>Fe(3+)</name>
        <dbReference type="ChEBI" id="CHEBI:29034"/>
    </cofactor>
    <text evidence="6 7">Binds 1 Fe(3+) ion per subunit.</text>
</comment>
<gene>
    <name evidence="9" type="ORF">Bcop_1642</name>
</gene>
<evidence type="ECO:0000256" key="6">
    <source>
        <dbReference type="PIRNR" id="PIRNR000071"/>
    </source>
</evidence>
<dbReference type="Pfam" id="PF00301">
    <property type="entry name" value="Rubredoxin"/>
    <property type="match status" value="1"/>
</dbReference>
<dbReference type="HOGENOM" id="CLU_128747_3_1_10"/>
<feature type="binding site" evidence="7">
    <location>
        <position position="8"/>
    </location>
    <ligand>
        <name>Fe cation</name>
        <dbReference type="ChEBI" id="CHEBI:24875"/>
    </ligand>
</feature>